<gene>
    <name evidence="1" type="ORF">GGB84_004888</name>
</gene>
<organism evidence="1">
    <name type="scientific">Escherichia coli</name>
    <dbReference type="NCBI Taxonomy" id="562"/>
    <lineage>
        <taxon>Bacteria</taxon>
        <taxon>Pseudomonadati</taxon>
        <taxon>Pseudomonadota</taxon>
        <taxon>Gammaproteobacteria</taxon>
        <taxon>Enterobacterales</taxon>
        <taxon>Enterobacteriaceae</taxon>
        <taxon>Escherichia</taxon>
    </lineage>
</organism>
<proteinExistence type="predicted"/>
<comment type="caution">
    <text evidence="1">The sequence shown here is derived from an EMBL/GenBank/DDBJ whole genome shotgun (WGS) entry which is preliminary data.</text>
</comment>
<reference evidence="1" key="1">
    <citation type="journal article" date="2018" name="Genome Biol.">
        <title>SKESA: strategic k-mer extension for scrupulous assemblies.</title>
        <authorList>
            <person name="Souvorov A."/>
            <person name="Agarwala R."/>
            <person name="Lipman D.J."/>
        </authorList>
    </citation>
    <scope>NUCLEOTIDE SEQUENCE [LARGE SCALE GENOMIC DNA]</scope>
    <source>
        <strain evidence="1">1839</strain>
    </source>
</reference>
<protein>
    <submittedName>
        <fullName evidence="1">Uncharacterized protein</fullName>
    </submittedName>
</protein>
<sequence>MRALTIEECNHIYGGGVGFGEALETVIDGIVEAAHASEGAVSLAEALGAFEEKGPIVSKYTTDQDVLHMDVYIANNYMHELQTHSGSDRITDSDREKAIDALQNDGRVYFNPLENKFEALGGSPEHGTVSKEDLKDPETHRFYEYIMEQDIKNIHSTDEDAKHNALESIKNSTREGAYHYDVTQGRYTLG</sequence>
<name>A0A765X5T0_ECOLX</name>
<accession>A0A765X5T0</accession>
<evidence type="ECO:0000313" key="1">
    <source>
        <dbReference type="EMBL" id="HAG5773084.1"/>
    </source>
</evidence>
<reference evidence="1" key="2">
    <citation type="submission" date="2020-02" db="EMBL/GenBank/DDBJ databases">
        <authorList>
            <consortium name="NCBI Pathogen Detection Project"/>
        </authorList>
    </citation>
    <scope>NUCLEOTIDE SEQUENCE</scope>
    <source>
        <strain evidence="1">1839</strain>
    </source>
</reference>
<dbReference type="AlphaFoldDB" id="A0A765X5T0"/>
<dbReference type="EMBL" id="DAAYTU010000067">
    <property type="protein sequence ID" value="HAG5773084.1"/>
    <property type="molecule type" value="Genomic_DNA"/>
</dbReference>